<evidence type="ECO:0000256" key="1">
    <source>
        <dbReference type="ARBA" id="ARBA00004496"/>
    </source>
</evidence>
<dbReference type="InterPro" id="IPR050181">
    <property type="entry name" value="Cold_shock_domain"/>
</dbReference>
<dbReference type="Gene3D" id="6.20.370.130">
    <property type="match status" value="1"/>
</dbReference>
<dbReference type="EMBL" id="JACHDN010000001">
    <property type="protein sequence ID" value="MBB5471469.1"/>
    <property type="molecule type" value="Genomic_DNA"/>
</dbReference>
<dbReference type="PROSITE" id="PS51857">
    <property type="entry name" value="CSD_2"/>
    <property type="match status" value="1"/>
</dbReference>
<dbReference type="EMBL" id="BJVQ01000068">
    <property type="protein sequence ID" value="GEL48236.1"/>
    <property type="molecule type" value="Genomic_DNA"/>
</dbReference>
<organism evidence="6 8">
    <name type="scientific">Cellulomonas hominis</name>
    <dbReference type="NCBI Taxonomy" id="156981"/>
    <lineage>
        <taxon>Bacteria</taxon>
        <taxon>Bacillati</taxon>
        <taxon>Actinomycetota</taxon>
        <taxon>Actinomycetes</taxon>
        <taxon>Micrococcales</taxon>
        <taxon>Cellulomonadaceae</taxon>
        <taxon>Cellulomonas</taxon>
    </lineage>
</organism>
<evidence type="ECO:0000259" key="5">
    <source>
        <dbReference type="PROSITE" id="PS51857"/>
    </source>
</evidence>
<evidence type="ECO:0000256" key="4">
    <source>
        <dbReference type="SAM" id="MobiDB-lite"/>
    </source>
</evidence>
<dbReference type="Pfam" id="PF00313">
    <property type="entry name" value="CSD"/>
    <property type="match status" value="1"/>
</dbReference>
<evidence type="ECO:0000313" key="8">
    <source>
        <dbReference type="Proteomes" id="UP000321723"/>
    </source>
</evidence>
<dbReference type="SMART" id="SM00357">
    <property type="entry name" value="CSP"/>
    <property type="match status" value="1"/>
</dbReference>
<dbReference type="SUPFAM" id="SSF50249">
    <property type="entry name" value="Nucleic acid-binding proteins"/>
    <property type="match status" value="1"/>
</dbReference>
<evidence type="ECO:0000256" key="3">
    <source>
        <dbReference type="RuleBase" id="RU000408"/>
    </source>
</evidence>
<dbReference type="GO" id="GO:0003676">
    <property type="term" value="F:nucleic acid binding"/>
    <property type="evidence" value="ECO:0007669"/>
    <property type="project" value="InterPro"/>
</dbReference>
<feature type="domain" description="CSD" evidence="5">
    <location>
        <begin position="135"/>
        <end position="201"/>
    </location>
</feature>
<gene>
    <name evidence="6" type="ORF">CHO01_33520</name>
    <name evidence="7" type="ORF">HNR08_000205</name>
</gene>
<comment type="subcellular location">
    <subcellularLocation>
        <location evidence="1 3">Cytoplasm</location>
    </subcellularLocation>
</comment>
<dbReference type="CDD" id="cd04458">
    <property type="entry name" value="CSP_CDS"/>
    <property type="match status" value="1"/>
</dbReference>
<accession>A0A511FG61</accession>
<comment type="caution">
    <text evidence="6">The sequence shown here is derived from an EMBL/GenBank/DDBJ whole genome shotgun (WGS) entry which is preliminary data.</text>
</comment>
<dbReference type="InterPro" id="IPR011129">
    <property type="entry name" value="CSD"/>
</dbReference>
<dbReference type="InterPro" id="IPR002059">
    <property type="entry name" value="CSP_DNA-bd"/>
</dbReference>
<evidence type="ECO:0000313" key="9">
    <source>
        <dbReference type="Proteomes" id="UP000564629"/>
    </source>
</evidence>
<proteinExistence type="predicted"/>
<dbReference type="Proteomes" id="UP000321723">
    <property type="component" value="Unassembled WGS sequence"/>
</dbReference>
<sequence>MRAVIITQSTAAPRPVQPFRTISPAAFAAVSPATSPAAPRLSWRQAADDLWVATRDGEYAGMVAREGDRHRVFDHLSRPVGTAATRQDATDLLRPAAQAPACTARARLPRCPRPPGRGSRGRDRGPSVRMREDTMAIGTVKWFNAEKGFGFIAPADGGPDVFAHYSAIESTGGYRTLDENQQVEFDVTQGPKGPQAANIRPA</sequence>
<dbReference type="InterPro" id="IPR019844">
    <property type="entry name" value="CSD_CS"/>
</dbReference>
<dbReference type="Proteomes" id="UP000564629">
    <property type="component" value="Unassembled WGS sequence"/>
</dbReference>
<dbReference type="InterPro" id="IPR012340">
    <property type="entry name" value="NA-bd_OB-fold"/>
</dbReference>
<evidence type="ECO:0000313" key="6">
    <source>
        <dbReference type="EMBL" id="GEL48236.1"/>
    </source>
</evidence>
<dbReference type="GO" id="GO:0005737">
    <property type="term" value="C:cytoplasm"/>
    <property type="evidence" value="ECO:0007669"/>
    <property type="project" value="UniProtKB-SubCell"/>
</dbReference>
<dbReference type="PANTHER" id="PTHR11544">
    <property type="entry name" value="COLD SHOCK DOMAIN CONTAINING PROTEINS"/>
    <property type="match status" value="1"/>
</dbReference>
<reference evidence="6 8" key="1">
    <citation type="submission" date="2019-07" db="EMBL/GenBank/DDBJ databases">
        <title>Whole genome shotgun sequence of Cellulomonas hominis NBRC 16055.</title>
        <authorList>
            <person name="Hosoyama A."/>
            <person name="Uohara A."/>
            <person name="Ohji S."/>
            <person name="Ichikawa N."/>
        </authorList>
    </citation>
    <scope>NUCLEOTIDE SEQUENCE [LARGE SCALE GENOMIC DNA]</scope>
    <source>
        <strain evidence="6 8">NBRC 16055</strain>
    </source>
</reference>
<evidence type="ECO:0000256" key="2">
    <source>
        <dbReference type="ARBA" id="ARBA00022490"/>
    </source>
</evidence>
<dbReference type="AlphaFoldDB" id="A0A511FG61"/>
<dbReference type="PROSITE" id="PS00352">
    <property type="entry name" value="CSD_1"/>
    <property type="match status" value="1"/>
</dbReference>
<dbReference type="PRINTS" id="PR00050">
    <property type="entry name" value="COLDSHOCK"/>
</dbReference>
<feature type="region of interest" description="Disordered" evidence="4">
    <location>
        <begin position="107"/>
        <end position="128"/>
    </location>
</feature>
<dbReference type="FunFam" id="2.40.50.140:FF:000006">
    <property type="entry name" value="Cold shock protein CspC"/>
    <property type="match status" value="1"/>
</dbReference>
<reference evidence="7 9" key="2">
    <citation type="submission" date="2020-08" db="EMBL/GenBank/DDBJ databases">
        <title>Sequencing the genomes of 1000 actinobacteria strains.</title>
        <authorList>
            <person name="Klenk H.-P."/>
        </authorList>
    </citation>
    <scope>NUCLEOTIDE SEQUENCE [LARGE SCALE GENOMIC DNA]</scope>
    <source>
        <strain evidence="7 9">DSM 9581</strain>
    </source>
</reference>
<name>A0A511FG61_9CELL</name>
<keyword evidence="2" id="KW-0963">Cytoplasm</keyword>
<protein>
    <submittedName>
        <fullName evidence="7">Cold shock CspA family protein</fullName>
    </submittedName>
</protein>
<keyword evidence="8" id="KW-1185">Reference proteome</keyword>
<dbReference type="Gene3D" id="2.40.50.140">
    <property type="entry name" value="Nucleic acid-binding proteins"/>
    <property type="match status" value="1"/>
</dbReference>
<evidence type="ECO:0000313" key="7">
    <source>
        <dbReference type="EMBL" id="MBB5471469.1"/>
    </source>
</evidence>